<dbReference type="PANTHER" id="PTHR21481">
    <property type="entry name" value="PROTEIN CLEC16A"/>
    <property type="match status" value="1"/>
</dbReference>
<protein>
    <recommendedName>
        <fullName evidence="1">FPL domain-containing protein</fullName>
    </recommendedName>
</protein>
<dbReference type="GO" id="GO:0005770">
    <property type="term" value="C:late endosome"/>
    <property type="evidence" value="ECO:0007669"/>
    <property type="project" value="TreeGrafter"/>
</dbReference>
<proteinExistence type="predicted"/>
<name>A0AAN9J427_CROPI</name>
<sequence length="849" mass="95620">MWYSFWRSRDRFSLDQLRYFTDQLTKVQIVNEVNKDFVIEALRSIAELITYGDQNDPTFFEFFMEKQVTSEFVRILKLSRTVSVPLQLLQTVSIMVQNLRSEHAIYYMFSNEHINYLITYSFDFRNDELLSYYISFLRAISGKLNKSTISLLVKTRDDEVVSFPLYVEAIRFAFHEENMVRTAVRAVTLNVYHVGDDFVNRYITSAPHRDYFSNLISFFRRQSMDLNRLVSDTLITAGPDSSSTVIAAVDEIEDNLYYFSDVVSAGIPDVGRLITDSILMVLIFPLLLPSLRVASDNDMQSGIVTSLYLLCCILRIVKIKDLANTIAAALFYPVEAFTNSYGDKFNGQISDHDFTSESQLSQVSDNGNLTNSDSRQAECVLTQSDCSSSNLSLREVLLSYIAKGDDIQVLGSLSVLATLLQTKELDESVLDGLGILPQRKQHKKLLLQALVGEASGEEQLFSTKNSLPRDGIGSELDVYLEKIKEQYGVSFQLSDEGISPHVHRFQLIDALVSLFCRSNISADTLWDGGWLLRQLLPYSESEFNSNHLELLKVSYKNSASSLVEEVKGVWPDFLITVLCSEWRKCKRAMESSSPRKDPNCMFLPQQKFSSEDDIPEGSSFSAGKKMHEVVKVFVLLYQIQTFTLGIALPEQPPIVPPGDLSVNCRAQTSGLDVSGPKPGTEVSLVNAVPCRIAFERGKERHFCFLAISLRSSGWLVLAEELPLKKTHGVVRVAAPLAGCNPRIDEKHSKWLHLRIRPSSLPFLDPAKFNDHGKIKAKALVDGRWTLAFRDEESCKSAFSMIVEENNFLSDEVHRRLKPLLNLETALDLSTLSVGAPEDSSPYITPPDSL</sequence>
<dbReference type="GO" id="GO:0007034">
    <property type="term" value="P:vacuolar transport"/>
    <property type="evidence" value="ECO:0007669"/>
    <property type="project" value="TreeGrafter"/>
</dbReference>
<dbReference type="Pfam" id="PF09758">
    <property type="entry name" value="FPL"/>
    <property type="match status" value="1"/>
</dbReference>
<comment type="caution">
    <text evidence="2">The sequence shown here is derived from an EMBL/GenBank/DDBJ whole genome shotgun (WGS) entry which is preliminary data.</text>
</comment>
<dbReference type="GO" id="GO:1901096">
    <property type="term" value="P:regulation of autophagosome maturation"/>
    <property type="evidence" value="ECO:0007669"/>
    <property type="project" value="TreeGrafter"/>
</dbReference>
<dbReference type="InterPro" id="IPR039272">
    <property type="entry name" value="CLEC16A/TT9"/>
</dbReference>
<dbReference type="Proteomes" id="UP001372338">
    <property type="component" value="Unassembled WGS sequence"/>
</dbReference>
<reference evidence="2 3" key="1">
    <citation type="submission" date="2024-01" db="EMBL/GenBank/DDBJ databases">
        <title>The genomes of 5 underutilized Papilionoideae crops provide insights into root nodulation and disease resistanc.</title>
        <authorList>
            <person name="Yuan L."/>
        </authorList>
    </citation>
    <scope>NUCLEOTIDE SEQUENCE [LARGE SCALE GENOMIC DNA]</scope>
    <source>
        <strain evidence="2">ZHUSHIDOU_FW_LH</strain>
        <tissue evidence="2">Leaf</tissue>
    </source>
</reference>
<dbReference type="AlphaFoldDB" id="A0AAN9J427"/>
<dbReference type="GO" id="GO:0016197">
    <property type="term" value="P:endosomal transport"/>
    <property type="evidence" value="ECO:0007669"/>
    <property type="project" value="TreeGrafter"/>
</dbReference>
<organism evidence="2 3">
    <name type="scientific">Crotalaria pallida</name>
    <name type="common">Smooth rattlebox</name>
    <name type="synonym">Crotalaria striata</name>
    <dbReference type="NCBI Taxonomy" id="3830"/>
    <lineage>
        <taxon>Eukaryota</taxon>
        <taxon>Viridiplantae</taxon>
        <taxon>Streptophyta</taxon>
        <taxon>Embryophyta</taxon>
        <taxon>Tracheophyta</taxon>
        <taxon>Spermatophyta</taxon>
        <taxon>Magnoliopsida</taxon>
        <taxon>eudicotyledons</taxon>
        <taxon>Gunneridae</taxon>
        <taxon>Pentapetalae</taxon>
        <taxon>rosids</taxon>
        <taxon>fabids</taxon>
        <taxon>Fabales</taxon>
        <taxon>Fabaceae</taxon>
        <taxon>Papilionoideae</taxon>
        <taxon>50 kb inversion clade</taxon>
        <taxon>genistoids sensu lato</taxon>
        <taxon>core genistoids</taxon>
        <taxon>Crotalarieae</taxon>
        <taxon>Crotalaria</taxon>
    </lineage>
</organism>
<dbReference type="EMBL" id="JAYWIO010000001">
    <property type="protein sequence ID" value="KAK7291852.1"/>
    <property type="molecule type" value="Genomic_DNA"/>
</dbReference>
<evidence type="ECO:0000259" key="1">
    <source>
        <dbReference type="Pfam" id="PF09758"/>
    </source>
</evidence>
<dbReference type="GO" id="GO:0005794">
    <property type="term" value="C:Golgi apparatus"/>
    <property type="evidence" value="ECO:0007669"/>
    <property type="project" value="TreeGrafter"/>
</dbReference>
<dbReference type="PANTHER" id="PTHR21481:SF4">
    <property type="entry name" value="PROTEIN TRANSPARENT TESTA 9"/>
    <property type="match status" value="1"/>
</dbReference>
<accession>A0AAN9J427</accession>
<dbReference type="InterPro" id="IPR019155">
    <property type="entry name" value="CLEC16A/TT9_N"/>
</dbReference>
<keyword evidence="3" id="KW-1185">Reference proteome</keyword>
<feature type="domain" description="FPL" evidence="1">
    <location>
        <begin position="42"/>
        <end position="192"/>
    </location>
</feature>
<evidence type="ECO:0000313" key="3">
    <source>
        <dbReference type="Proteomes" id="UP001372338"/>
    </source>
</evidence>
<evidence type="ECO:0000313" key="2">
    <source>
        <dbReference type="EMBL" id="KAK7291852.1"/>
    </source>
</evidence>
<gene>
    <name evidence="2" type="ORF">RIF29_07338</name>
</gene>